<protein>
    <recommendedName>
        <fullName evidence="4">NADH dehydrogenase subunit 5</fullName>
    </recommendedName>
</protein>
<keyword evidence="1" id="KW-0812">Transmembrane</keyword>
<dbReference type="Proteomes" id="UP001439008">
    <property type="component" value="Unassembled WGS sequence"/>
</dbReference>
<keyword evidence="1" id="KW-0472">Membrane</keyword>
<organism evidence="2 3">
    <name type="scientific">Bonamia ostreae</name>
    <dbReference type="NCBI Taxonomy" id="126728"/>
    <lineage>
        <taxon>Eukaryota</taxon>
        <taxon>Sar</taxon>
        <taxon>Rhizaria</taxon>
        <taxon>Endomyxa</taxon>
        <taxon>Ascetosporea</taxon>
        <taxon>Haplosporida</taxon>
        <taxon>Bonamia</taxon>
    </lineage>
</organism>
<comment type="caution">
    <text evidence="2">The sequence shown here is derived from an EMBL/GenBank/DDBJ whole genome shotgun (WGS) entry which is preliminary data.</text>
</comment>
<accession>A0ABV2AV74</accession>
<sequence>MDALFGVALALVFPYLGLMIAPHNKEAVLAMIFVSTLIVIFFVGANNAVRFWFSVHNIYFFFIFLSGF</sequence>
<proteinExistence type="predicted"/>
<gene>
    <name evidence="2" type="ORF">MHBO_005154</name>
</gene>
<feature type="transmembrane region" description="Helical" evidence="1">
    <location>
        <begin position="28"/>
        <end position="45"/>
    </location>
</feature>
<name>A0ABV2AV74_9EUKA</name>
<evidence type="ECO:0000256" key="1">
    <source>
        <dbReference type="SAM" id="Phobius"/>
    </source>
</evidence>
<evidence type="ECO:0008006" key="4">
    <source>
        <dbReference type="Google" id="ProtNLM"/>
    </source>
</evidence>
<feature type="transmembrane region" description="Helical" evidence="1">
    <location>
        <begin position="6"/>
        <end position="21"/>
    </location>
</feature>
<keyword evidence="3" id="KW-1185">Reference proteome</keyword>
<evidence type="ECO:0000313" key="2">
    <source>
        <dbReference type="EMBL" id="MES1923562.1"/>
    </source>
</evidence>
<reference evidence="2 3" key="1">
    <citation type="journal article" date="2024" name="BMC Biol.">
        <title>Comparative genomics of Ascetosporea gives new insight into the evolutionary basis for animal parasitism in Rhizaria.</title>
        <authorList>
            <person name="Hiltunen Thoren M."/>
            <person name="Onut-Brannstrom I."/>
            <person name="Alfjorden A."/>
            <person name="Peckova H."/>
            <person name="Swords F."/>
            <person name="Hooper C."/>
            <person name="Holzer A.S."/>
            <person name="Bass D."/>
            <person name="Burki F."/>
        </authorList>
    </citation>
    <scope>NUCLEOTIDE SEQUENCE [LARGE SCALE GENOMIC DNA]</scope>
    <source>
        <strain evidence="2">20-A016</strain>
    </source>
</reference>
<evidence type="ECO:0000313" key="3">
    <source>
        <dbReference type="Proteomes" id="UP001439008"/>
    </source>
</evidence>
<keyword evidence="1" id="KW-1133">Transmembrane helix</keyword>
<dbReference type="EMBL" id="JBDODL010006909">
    <property type="protein sequence ID" value="MES1923562.1"/>
    <property type="molecule type" value="Genomic_DNA"/>
</dbReference>